<dbReference type="EMBL" id="HBUE01285238">
    <property type="protein sequence ID" value="CAG6571171.1"/>
    <property type="molecule type" value="Transcribed_RNA"/>
</dbReference>
<protein>
    <submittedName>
        <fullName evidence="2">(northern house mosquito) hypothetical protein</fullName>
    </submittedName>
</protein>
<dbReference type="EMBL" id="HBUE01285236">
    <property type="protein sequence ID" value="CAG6571168.1"/>
    <property type="molecule type" value="Transcribed_RNA"/>
</dbReference>
<dbReference type="AlphaFoldDB" id="A0A8D8JG02"/>
<feature type="compositionally biased region" description="Basic and acidic residues" evidence="1">
    <location>
        <begin position="1"/>
        <end position="18"/>
    </location>
</feature>
<evidence type="ECO:0000313" key="2">
    <source>
        <dbReference type="EMBL" id="CAG6571168.1"/>
    </source>
</evidence>
<feature type="compositionally biased region" description="Low complexity" evidence="1">
    <location>
        <begin position="39"/>
        <end position="55"/>
    </location>
</feature>
<feature type="compositionally biased region" description="Basic and acidic residues" evidence="1">
    <location>
        <begin position="67"/>
        <end position="77"/>
    </location>
</feature>
<feature type="compositionally biased region" description="Basic residues" evidence="1">
    <location>
        <begin position="56"/>
        <end position="66"/>
    </location>
</feature>
<dbReference type="EMBL" id="HBUE01179654">
    <property type="protein sequence ID" value="CAG6519617.1"/>
    <property type="molecule type" value="Transcribed_RNA"/>
</dbReference>
<dbReference type="EMBL" id="HBUE01179656">
    <property type="protein sequence ID" value="CAG6519620.1"/>
    <property type="molecule type" value="Transcribed_RNA"/>
</dbReference>
<feature type="region of interest" description="Disordered" evidence="1">
    <location>
        <begin position="1"/>
        <end position="160"/>
    </location>
</feature>
<feature type="compositionally biased region" description="Basic and acidic residues" evidence="1">
    <location>
        <begin position="121"/>
        <end position="130"/>
    </location>
</feature>
<accession>A0A8D8JG02</accession>
<organism evidence="2">
    <name type="scientific">Culex pipiens</name>
    <name type="common">House mosquito</name>
    <dbReference type="NCBI Taxonomy" id="7175"/>
    <lineage>
        <taxon>Eukaryota</taxon>
        <taxon>Metazoa</taxon>
        <taxon>Ecdysozoa</taxon>
        <taxon>Arthropoda</taxon>
        <taxon>Hexapoda</taxon>
        <taxon>Insecta</taxon>
        <taxon>Pterygota</taxon>
        <taxon>Neoptera</taxon>
        <taxon>Endopterygota</taxon>
        <taxon>Diptera</taxon>
        <taxon>Nematocera</taxon>
        <taxon>Culicoidea</taxon>
        <taxon>Culicidae</taxon>
        <taxon>Culicinae</taxon>
        <taxon>Culicini</taxon>
        <taxon>Culex</taxon>
        <taxon>Culex</taxon>
    </lineage>
</organism>
<evidence type="ECO:0000256" key="1">
    <source>
        <dbReference type="SAM" id="MobiDB-lite"/>
    </source>
</evidence>
<feature type="compositionally biased region" description="Basic and acidic residues" evidence="1">
    <location>
        <begin position="96"/>
        <end position="114"/>
    </location>
</feature>
<reference evidence="2" key="1">
    <citation type="submission" date="2021-05" db="EMBL/GenBank/DDBJ databases">
        <authorList>
            <person name="Alioto T."/>
            <person name="Alioto T."/>
            <person name="Gomez Garrido J."/>
        </authorList>
    </citation>
    <scope>NUCLEOTIDE SEQUENCE</scope>
</reference>
<name>A0A8D8JG02_CULPI</name>
<proteinExistence type="predicted"/>
<sequence length="160" mass="18647">MSHESEEEKVSHESAEKKIRNRRTPSVTRAEKTPTKDTQQQNLQPDQPAQQINKPKSGRKSRKKSKMSPESKEKIRNEQTPSVTKAEDINVNETRQPTDKLTDKPDQQTKEHSPKTMTETKMSHESEEKKIRYRRTQSVTRAEEITTKTTKQRKLQPDKP</sequence>